<dbReference type="GO" id="GO:0016020">
    <property type="term" value="C:membrane"/>
    <property type="evidence" value="ECO:0007669"/>
    <property type="project" value="UniProtKB-SubCell"/>
</dbReference>
<comment type="subcellular location">
    <subcellularLocation>
        <location evidence="1">Membrane</location>
        <topology evidence="1">Multi-pass membrane protein</topology>
    </subcellularLocation>
</comment>
<keyword evidence="2 5" id="KW-0812">Transmembrane</keyword>
<accession>M7PGB9</accession>
<evidence type="ECO:0000313" key="7">
    <source>
        <dbReference type="Proteomes" id="UP000012019"/>
    </source>
</evidence>
<dbReference type="eggNOG" id="COG1286">
    <property type="taxonomic scope" value="Bacteria"/>
</dbReference>
<evidence type="ECO:0000256" key="5">
    <source>
        <dbReference type="SAM" id="Phobius"/>
    </source>
</evidence>
<sequence length="162" mass="17758">MVWVDFLIIAIILISAGISIIRGFIREVLSIVSWIVALWVAYMFHANFAALLTGYIDTPTIRLFIAFAALFVITLILGAMVNHLIGTLVDKTGLTGTDRSLGVLFGLLRGVAIVTLLVLVAGATPMPEDSWWQNSLLLAQFESLAIWAKDYLPADIADHINF</sequence>
<evidence type="ECO:0000256" key="2">
    <source>
        <dbReference type="ARBA" id="ARBA00022692"/>
    </source>
</evidence>
<evidence type="ECO:0000256" key="4">
    <source>
        <dbReference type="ARBA" id="ARBA00023136"/>
    </source>
</evidence>
<keyword evidence="7" id="KW-1185">Reference proteome</keyword>
<dbReference type="Proteomes" id="UP000012019">
    <property type="component" value="Unassembled WGS sequence"/>
</dbReference>
<protein>
    <submittedName>
        <fullName evidence="6">Colicin V production protein</fullName>
    </submittedName>
</protein>
<feature type="transmembrane region" description="Helical" evidence="5">
    <location>
        <begin position="61"/>
        <end position="89"/>
    </location>
</feature>
<dbReference type="GO" id="GO:0009403">
    <property type="term" value="P:toxin biosynthetic process"/>
    <property type="evidence" value="ECO:0007669"/>
    <property type="project" value="InterPro"/>
</dbReference>
<dbReference type="PATRIC" id="fig|1286106.3.peg.1572"/>
<feature type="transmembrane region" description="Helical" evidence="5">
    <location>
        <begin position="32"/>
        <end position="55"/>
    </location>
</feature>
<dbReference type="STRING" id="1286106.MPL1_07837"/>
<reference evidence="6 7" key="1">
    <citation type="journal article" date="2013" name="Genome Announc.">
        <title>Draft Genome Sequence of Methylophaga lonarensis MPLT, a Haloalkaliphilic (Non-Methane-Utilizing) Methylotroph.</title>
        <authorList>
            <person name="Shetty S.A."/>
            <person name="Marathe N.P."/>
            <person name="Munot H."/>
            <person name="Antony C.P."/>
            <person name="Dhotre D.P."/>
            <person name="Murrell J.C."/>
            <person name="Shouche Y.S."/>
        </authorList>
    </citation>
    <scope>NUCLEOTIDE SEQUENCE [LARGE SCALE GENOMIC DNA]</scope>
    <source>
        <strain evidence="6 7">MPL</strain>
    </source>
</reference>
<feature type="transmembrane region" description="Helical" evidence="5">
    <location>
        <begin position="6"/>
        <end position="25"/>
    </location>
</feature>
<feature type="transmembrane region" description="Helical" evidence="5">
    <location>
        <begin position="101"/>
        <end position="123"/>
    </location>
</feature>
<dbReference type="AlphaFoldDB" id="M7PGB9"/>
<dbReference type="InterPro" id="IPR003825">
    <property type="entry name" value="Colicin-V_CvpA"/>
</dbReference>
<dbReference type="InterPro" id="IPR052719">
    <property type="entry name" value="CvpA-like"/>
</dbReference>
<dbReference type="Pfam" id="PF02674">
    <property type="entry name" value="Colicin_V"/>
    <property type="match status" value="1"/>
</dbReference>
<keyword evidence="4 5" id="KW-0472">Membrane</keyword>
<dbReference type="PANTHER" id="PTHR36926">
    <property type="entry name" value="COLICIN V PRODUCTION PROTEIN"/>
    <property type="match status" value="1"/>
</dbReference>
<name>M7PGB9_9GAMM</name>
<evidence type="ECO:0000313" key="6">
    <source>
        <dbReference type="EMBL" id="EMR12930.1"/>
    </source>
</evidence>
<keyword evidence="3 5" id="KW-1133">Transmembrane helix</keyword>
<evidence type="ECO:0000256" key="1">
    <source>
        <dbReference type="ARBA" id="ARBA00004141"/>
    </source>
</evidence>
<dbReference type="OrthoDB" id="9810601at2"/>
<organism evidence="6 7">
    <name type="scientific">Methylophaga lonarensis MPL</name>
    <dbReference type="NCBI Taxonomy" id="1286106"/>
    <lineage>
        <taxon>Bacteria</taxon>
        <taxon>Pseudomonadati</taxon>
        <taxon>Pseudomonadota</taxon>
        <taxon>Gammaproteobacteria</taxon>
        <taxon>Thiotrichales</taxon>
        <taxon>Piscirickettsiaceae</taxon>
        <taxon>Methylophaga</taxon>
    </lineage>
</organism>
<proteinExistence type="predicted"/>
<dbReference type="PANTHER" id="PTHR36926:SF1">
    <property type="entry name" value="COLICIN V PRODUCTION PROTEIN"/>
    <property type="match status" value="1"/>
</dbReference>
<evidence type="ECO:0000256" key="3">
    <source>
        <dbReference type="ARBA" id="ARBA00022989"/>
    </source>
</evidence>
<dbReference type="RefSeq" id="WP_009726553.1">
    <property type="nucleotide sequence ID" value="NZ_APHR01000038.1"/>
</dbReference>
<comment type="caution">
    <text evidence="6">The sequence shown here is derived from an EMBL/GenBank/DDBJ whole genome shotgun (WGS) entry which is preliminary data.</text>
</comment>
<dbReference type="EMBL" id="APHR01000038">
    <property type="protein sequence ID" value="EMR12930.1"/>
    <property type="molecule type" value="Genomic_DNA"/>
</dbReference>
<gene>
    <name evidence="6" type="ORF">MPL1_07837</name>
</gene>